<keyword evidence="4" id="KW-0694">RNA-binding</keyword>
<evidence type="ECO:0000256" key="3">
    <source>
        <dbReference type="ARBA" id="ARBA00016113"/>
    </source>
</evidence>
<organism evidence="8 9">
    <name type="scientific">Methanosarcina barkeri CM1</name>
    <dbReference type="NCBI Taxonomy" id="796385"/>
    <lineage>
        <taxon>Archaea</taxon>
        <taxon>Methanobacteriati</taxon>
        <taxon>Methanobacteriota</taxon>
        <taxon>Stenosarchaea group</taxon>
        <taxon>Methanomicrobia</taxon>
        <taxon>Methanosarcinales</taxon>
        <taxon>Methanosarcinaceae</taxon>
        <taxon>Methanosarcina</taxon>
    </lineage>
</organism>
<proteinExistence type="inferred from homology"/>
<dbReference type="EMBL" id="CP008746">
    <property type="protein sequence ID" value="AKJ39497.1"/>
    <property type="molecule type" value="Genomic_DNA"/>
</dbReference>
<comment type="function">
    <text evidence="1">This subunit might be involved in maturation of a crRNA intermediate to its mature form.</text>
</comment>
<accession>A0A0G3CK45</accession>
<evidence type="ECO:0000256" key="5">
    <source>
        <dbReference type="ARBA" id="ARBA00023118"/>
    </source>
</evidence>
<dbReference type="InterPro" id="IPR005537">
    <property type="entry name" value="RAMP_III_fam"/>
</dbReference>
<gene>
    <name evidence="8" type="ORF">MCM1_2482</name>
</gene>
<dbReference type="RefSeq" id="WP_048176869.1">
    <property type="nucleotide sequence ID" value="NZ_CP008746.1"/>
</dbReference>
<feature type="domain" description="CRISPR type III-associated protein" evidence="7">
    <location>
        <begin position="4"/>
        <end position="317"/>
    </location>
</feature>
<dbReference type="GO" id="GO:0003723">
    <property type="term" value="F:RNA binding"/>
    <property type="evidence" value="ECO:0007669"/>
    <property type="project" value="UniProtKB-KW"/>
</dbReference>
<sequence>MKCTIELLSPLHIGNGNDLKLVDFYLDERNNRVRFIDFEKFSDHCINEKIDLIKEMQNNVYYTGNDFSITKFMNINKINPSRFISYDVSAIIGKRRRETEFTIKEFIKCGGPYIPGSSIKGAIRTALMWYYLSENKKGKDIVSYGISNWMNKKRITGRDIKRIDDEISRIVFGKDPHNDIFRALKVSDTNIIGLSDLEVSEVKITGNSQSIPVYIENMKINTKGLITSVEIDDVLLHAKTKEINFQSHDLKDYIELKTLLKVCNEFSKRVIEKNLEYLWENYDCYSTVDEFDRLWNEVFKCKENEAILHIGWGGGWYSTTIGLILEELPNFTNYRGGYSNRGNHTGNSIREHFYLGRRPGTNKYSINFPKTRRLTIEGKPLGWVKLSFQQSAPY</sequence>
<evidence type="ECO:0000256" key="6">
    <source>
        <dbReference type="ARBA" id="ARBA00031720"/>
    </source>
</evidence>
<dbReference type="PANTHER" id="PTHR38007:SF1">
    <property type="entry name" value="CRISPR SYSTEM CMS PROTEIN CSM5"/>
    <property type="match status" value="1"/>
</dbReference>
<name>A0A0G3CK45_METBA</name>
<keyword evidence="5" id="KW-0051">Antiviral defense</keyword>
<dbReference type="AlphaFoldDB" id="A0A0G3CK45"/>
<dbReference type="Proteomes" id="UP000035331">
    <property type="component" value="Chromosome"/>
</dbReference>
<dbReference type="InterPro" id="IPR010173">
    <property type="entry name" value="CRISPR-assoc_Csm5"/>
</dbReference>
<reference evidence="9" key="1">
    <citation type="submission" date="2014-06" db="EMBL/GenBank/DDBJ databases">
        <title>The complete genome sequence of Methanosarcina barkeri CM1.</title>
        <authorList>
            <consortium name="Pastoral Greenhouse Gas Research Consortium"/>
            <person name="Lambie S.C."/>
            <person name="Leahy S.C."/>
            <person name="Kelly W.J."/>
            <person name="Li D."/>
            <person name="Reilly K."/>
            <person name="Attwood G.T."/>
            <person name="Altermann E."/>
        </authorList>
    </citation>
    <scope>NUCLEOTIDE SEQUENCE [LARGE SCALE GENOMIC DNA]</scope>
    <source>
        <strain evidence="9">CM1</strain>
    </source>
</reference>
<evidence type="ECO:0000256" key="4">
    <source>
        <dbReference type="ARBA" id="ARBA00022884"/>
    </source>
</evidence>
<protein>
    <recommendedName>
        <fullName evidence="3">CRISPR system Cms protein Csm5</fullName>
    </recommendedName>
    <alternativeName>
        <fullName evidence="6">CRISPR type III A-associated protein Csm5</fullName>
    </alternativeName>
</protein>
<comment type="similarity">
    <text evidence="2">Belongs to the CRISPR-associated Csm5 family.</text>
</comment>
<evidence type="ECO:0000313" key="9">
    <source>
        <dbReference type="Proteomes" id="UP000035331"/>
    </source>
</evidence>
<evidence type="ECO:0000256" key="2">
    <source>
        <dbReference type="ARBA" id="ARBA00006680"/>
    </source>
</evidence>
<reference evidence="8 9" key="2">
    <citation type="journal article" date="2015" name="Stand. Genomic Sci.">
        <title>The complete genome sequence of the rumen methanogen Methanosarcina barkeri CM1.</title>
        <authorList>
            <person name="Lambie S.C."/>
            <person name="Kelly W.J."/>
            <person name="Leahy S.C."/>
            <person name="Li D."/>
            <person name="Reilly K."/>
            <person name="McAllister T.A."/>
            <person name="Valle E.R."/>
            <person name="Attwood G.T."/>
            <person name="Altermann E."/>
        </authorList>
    </citation>
    <scope>NUCLEOTIDE SEQUENCE [LARGE SCALE GENOMIC DNA]</scope>
    <source>
        <strain evidence="8 9">CM1</strain>
    </source>
</reference>
<dbReference type="PATRIC" id="fig|796385.3.peg.3054"/>
<evidence type="ECO:0000256" key="1">
    <source>
        <dbReference type="ARBA" id="ARBA00003088"/>
    </source>
</evidence>
<dbReference type="GeneID" id="24886197"/>
<dbReference type="GO" id="GO:0051607">
    <property type="term" value="P:defense response to virus"/>
    <property type="evidence" value="ECO:0007669"/>
    <property type="project" value="UniProtKB-KW"/>
</dbReference>
<evidence type="ECO:0000259" key="7">
    <source>
        <dbReference type="Pfam" id="PF03787"/>
    </source>
</evidence>
<evidence type="ECO:0000313" key="8">
    <source>
        <dbReference type="EMBL" id="AKJ39497.1"/>
    </source>
</evidence>
<dbReference type="Pfam" id="PF03787">
    <property type="entry name" value="RAMPs"/>
    <property type="match status" value="1"/>
</dbReference>
<dbReference type="PANTHER" id="PTHR38007">
    <property type="entry name" value="CRISPR SYSTEM CMS PROTEIN CSM5"/>
    <property type="match status" value="1"/>
</dbReference>
<dbReference type="NCBIfam" id="TIGR01899">
    <property type="entry name" value="cas_TM1807_csm5"/>
    <property type="match status" value="1"/>
</dbReference>